<comment type="caution">
    <text evidence="1">The sequence shown here is derived from an EMBL/GenBank/DDBJ whole genome shotgun (WGS) entry which is preliminary data.</text>
</comment>
<evidence type="ECO:0000313" key="2">
    <source>
        <dbReference type="Proteomes" id="UP001597544"/>
    </source>
</evidence>
<reference evidence="2" key="1">
    <citation type="journal article" date="2019" name="Int. J. Syst. Evol. Microbiol.">
        <title>The Global Catalogue of Microorganisms (GCM) 10K type strain sequencing project: providing services to taxonomists for standard genome sequencing and annotation.</title>
        <authorList>
            <consortium name="The Broad Institute Genomics Platform"/>
            <consortium name="The Broad Institute Genome Sequencing Center for Infectious Disease"/>
            <person name="Wu L."/>
            <person name="Ma J."/>
        </authorList>
    </citation>
    <scope>NUCLEOTIDE SEQUENCE [LARGE SCALE GENOMIC DNA]</scope>
    <source>
        <strain evidence="2">KCTC 42498</strain>
    </source>
</reference>
<evidence type="ECO:0000313" key="1">
    <source>
        <dbReference type="EMBL" id="MFD2512355.1"/>
    </source>
</evidence>
<dbReference type="EMBL" id="JBHULU010000001">
    <property type="protein sequence ID" value="MFD2512355.1"/>
    <property type="molecule type" value="Genomic_DNA"/>
</dbReference>
<name>A0ABW5IG39_9BACT</name>
<sequence length="106" mass="12809">MKYNKINAVQDELDCELEATSAKRLFSDVYKYMLYNDMKSFLLLLEYRKSIDTADKNREEYLFFRYMLHQMKEGHPQQLNKLTDCRYFNVAQHFKQPGRSRSAYKG</sequence>
<accession>A0ABW5IG39</accession>
<dbReference type="Proteomes" id="UP001597544">
    <property type="component" value="Unassembled WGS sequence"/>
</dbReference>
<proteinExistence type="predicted"/>
<dbReference type="RefSeq" id="WP_377502288.1">
    <property type="nucleotide sequence ID" value="NZ_JBHULU010000001.1"/>
</dbReference>
<keyword evidence="2" id="KW-1185">Reference proteome</keyword>
<gene>
    <name evidence="1" type="ORF">ACFSRY_00635</name>
</gene>
<organism evidence="1 2">
    <name type="scientific">Pontibacter locisalis</name>
    <dbReference type="NCBI Taxonomy" id="1719035"/>
    <lineage>
        <taxon>Bacteria</taxon>
        <taxon>Pseudomonadati</taxon>
        <taxon>Bacteroidota</taxon>
        <taxon>Cytophagia</taxon>
        <taxon>Cytophagales</taxon>
        <taxon>Hymenobacteraceae</taxon>
        <taxon>Pontibacter</taxon>
    </lineage>
</organism>
<protein>
    <submittedName>
        <fullName evidence="1">Uncharacterized protein</fullName>
    </submittedName>
</protein>